<keyword evidence="7" id="KW-1185">Reference proteome</keyword>
<sequence>MDGFLRIEVESAAVQWRRRLIVEGGVANAVEIDARGLLLFIAAFGIPGIFSNDDVLNLVRLSNPGEISQALRQSQVILKRVSVMAEGLVKRGMAVEVVDLGYTFGFQEKYSIHTMLTSFLQSSEEAWKKAKAKQESHDFPNVLKEANEKYMNDVKSVVNCLEGHKVDSEKLLPGWNLKDKIINMEKYISDINKKIQEKVVPKRKVDKSDSPNKVKIPGAKRSRFPEKDSYVASPSVIALPEQRIASHIDGNNSMMIHWSHVIWMAGSLPESYLGGAVSGVGDMHGGGIYAPAMPAGTNYYPTTSSAPIGSVSGSLPESYLGGIVSGVANMHGGGISAPAMPVGTNYYPTASSAPIGSVSGSLPESHLGGTVSGVGNMHRGSIYAHAMPAITNYYPTASSAPIGSVSGSLPESNLACTVSGANNMHGGGISALAMPTGIGAPSDSYSGYQRDTTMENV</sequence>
<dbReference type="InterPro" id="IPR012474">
    <property type="entry name" value="Frigida"/>
</dbReference>
<dbReference type="EMBL" id="WOCE01000023">
    <property type="protein sequence ID" value="KAE9587360.1"/>
    <property type="molecule type" value="Genomic_DNA"/>
</dbReference>
<keyword evidence="3 5" id="KW-0221">Differentiation</keyword>
<dbReference type="OrthoDB" id="776053at2759"/>
<evidence type="ECO:0000313" key="7">
    <source>
        <dbReference type="Proteomes" id="UP000447434"/>
    </source>
</evidence>
<keyword evidence="4 5" id="KW-0287">Flowering</keyword>
<keyword evidence="2 5" id="KW-0217">Developmental protein</keyword>
<evidence type="ECO:0000256" key="1">
    <source>
        <dbReference type="ARBA" id="ARBA00008956"/>
    </source>
</evidence>
<comment type="similarity">
    <text evidence="1 5">Belongs to the Frigida family.</text>
</comment>
<evidence type="ECO:0000256" key="5">
    <source>
        <dbReference type="RuleBase" id="RU364012"/>
    </source>
</evidence>
<organism evidence="6 7">
    <name type="scientific">Lupinus albus</name>
    <name type="common">White lupine</name>
    <name type="synonym">Lupinus termis</name>
    <dbReference type="NCBI Taxonomy" id="3870"/>
    <lineage>
        <taxon>Eukaryota</taxon>
        <taxon>Viridiplantae</taxon>
        <taxon>Streptophyta</taxon>
        <taxon>Embryophyta</taxon>
        <taxon>Tracheophyta</taxon>
        <taxon>Spermatophyta</taxon>
        <taxon>Magnoliopsida</taxon>
        <taxon>eudicotyledons</taxon>
        <taxon>Gunneridae</taxon>
        <taxon>Pentapetalae</taxon>
        <taxon>rosids</taxon>
        <taxon>fabids</taxon>
        <taxon>Fabales</taxon>
        <taxon>Fabaceae</taxon>
        <taxon>Papilionoideae</taxon>
        <taxon>50 kb inversion clade</taxon>
        <taxon>genistoids sensu lato</taxon>
        <taxon>core genistoids</taxon>
        <taxon>Genisteae</taxon>
        <taxon>Lupinus</taxon>
    </lineage>
</organism>
<evidence type="ECO:0000256" key="2">
    <source>
        <dbReference type="ARBA" id="ARBA00022473"/>
    </source>
</evidence>
<comment type="caution">
    <text evidence="6">The sequence shown here is derived from an EMBL/GenBank/DDBJ whole genome shotgun (WGS) entry which is preliminary data.</text>
</comment>
<reference evidence="7" key="1">
    <citation type="journal article" date="2020" name="Nat. Commun.">
        <title>Genome sequence of the cluster root forming white lupin.</title>
        <authorList>
            <person name="Hufnagel B."/>
            <person name="Marques A."/>
            <person name="Soriano A."/>
            <person name="Marques L."/>
            <person name="Divol F."/>
            <person name="Doumas P."/>
            <person name="Sallet E."/>
            <person name="Mancinotti D."/>
            <person name="Carrere S."/>
            <person name="Marande W."/>
            <person name="Arribat S."/>
            <person name="Keller J."/>
            <person name="Huneau C."/>
            <person name="Blein T."/>
            <person name="Aime D."/>
            <person name="Laguerre M."/>
            <person name="Taylor J."/>
            <person name="Schubert V."/>
            <person name="Nelson M."/>
            <person name="Geu-Flores F."/>
            <person name="Crespi M."/>
            <person name="Gallardo-Guerrero K."/>
            <person name="Delaux P.-M."/>
            <person name="Salse J."/>
            <person name="Berges H."/>
            <person name="Guyot R."/>
            <person name="Gouzy J."/>
            <person name="Peret B."/>
        </authorList>
    </citation>
    <scope>NUCLEOTIDE SEQUENCE [LARGE SCALE GENOMIC DNA]</scope>
    <source>
        <strain evidence="7">cv. Amiga</strain>
    </source>
</reference>
<gene>
    <name evidence="6" type="ORF">Lalb_Chr23g0272801</name>
</gene>
<evidence type="ECO:0000256" key="4">
    <source>
        <dbReference type="ARBA" id="ARBA00023089"/>
    </source>
</evidence>
<evidence type="ECO:0000256" key="3">
    <source>
        <dbReference type="ARBA" id="ARBA00022782"/>
    </source>
</evidence>
<accession>A0A6A4ND40</accession>
<proteinExistence type="inferred from homology"/>
<dbReference type="AlphaFoldDB" id="A0A6A4ND40"/>
<protein>
    <recommendedName>
        <fullName evidence="5">FRIGIDA-like protein</fullName>
    </recommendedName>
</protein>
<evidence type="ECO:0000313" key="6">
    <source>
        <dbReference type="EMBL" id="KAE9587360.1"/>
    </source>
</evidence>
<name>A0A6A4ND40_LUPAL</name>
<dbReference type="PANTHER" id="PTHR31791">
    <property type="entry name" value="FRIGIDA-LIKE PROTEIN 3-RELATED"/>
    <property type="match status" value="1"/>
</dbReference>
<dbReference type="GO" id="GO:0030154">
    <property type="term" value="P:cell differentiation"/>
    <property type="evidence" value="ECO:0007669"/>
    <property type="project" value="UniProtKB-KW"/>
</dbReference>
<dbReference type="GO" id="GO:0009908">
    <property type="term" value="P:flower development"/>
    <property type="evidence" value="ECO:0007669"/>
    <property type="project" value="UniProtKB-KW"/>
</dbReference>
<dbReference type="Proteomes" id="UP000447434">
    <property type="component" value="Chromosome 23"/>
</dbReference>
<dbReference type="Pfam" id="PF07899">
    <property type="entry name" value="Frigida"/>
    <property type="match status" value="1"/>
</dbReference>
<dbReference type="PANTHER" id="PTHR31791:SF49">
    <property type="entry name" value="INACTIVE PROTEIN FRIGIDA"/>
    <property type="match status" value="1"/>
</dbReference>